<evidence type="ECO:0000313" key="5">
    <source>
        <dbReference type="EMBL" id="KAK7740632.1"/>
    </source>
</evidence>
<comment type="similarity">
    <text evidence="1">Belongs to the NmrA-type oxidoreductase family. Isoflavone reductase subfamily.</text>
</comment>
<feature type="domain" description="NAD(P)-binding" evidence="4">
    <location>
        <begin position="11"/>
        <end position="194"/>
    </location>
</feature>
<reference evidence="5 6" key="1">
    <citation type="submission" date="2024-02" db="EMBL/GenBank/DDBJ databases">
        <title>De novo assembly and annotation of 12 fungi associated with fruit tree decline syndrome in Ontario, Canada.</title>
        <authorList>
            <person name="Sulman M."/>
            <person name="Ellouze W."/>
            <person name="Ilyukhin E."/>
        </authorList>
    </citation>
    <scope>NUCLEOTIDE SEQUENCE [LARGE SCALE GENOMIC DNA]</scope>
    <source>
        <strain evidence="5 6">M11/M66-122</strain>
    </source>
</reference>
<keyword evidence="3" id="KW-0560">Oxidoreductase</keyword>
<dbReference type="CDD" id="cd05259">
    <property type="entry name" value="PCBER_SDR_a"/>
    <property type="match status" value="1"/>
</dbReference>
<protein>
    <recommendedName>
        <fullName evidence="4">NAD(P)-binding domain-containing protein</fullName>
    </recommendedName>
</protein>
<dbReference type="Proteomes" id="UP001320420">
    <property type="component" value="Unassembled WGS sequence"/>
</dbReference>
<dbReference type="SUPFAM" id="SSF51735">
    <property type="entry name" value="NAD(P)-binding Rossmann-fold domains"/>
    <property type="match status" value="1"/>
</dbReference>
<comment type="caution">
    <text evidence="5">The sequence shown here is derived from an EMBL/GenBank/DDBJ whole genome shotgun (WGS) entry which is preliminary data.</text>
</comment>
<dbReference type="PANTHER" id="PTHR47706">
    <property type="entry name" value="NMRA-LIKE FAMILY PROTEIN"/>
    <property type="match status" value="1"/>
</dbReference>
<accession>A0AAN9YG92</accession>
<dbReference type="InterPro" id="IPR036291">
    <property type="entry name" value="NAD(P)-bd_dom_sf"/>
</dbReference>
<dbReference type="Pfam" id="PF13460">
    <property type="entry name" value="NAD_binding_10"/>
    <property type="match status" value="1"/>
</dbReference>
<dbReference type="InterPro" id="IPR045312">
    <property type="entry name" value="PCBER-like"/>
</dbReference>
<dbReference type="PANTHER" id="PTHR47706:SF1">
    <property type="entry name" value="CIPA-LIKE, PUTATIVE (AFU_ORTHOLOGUE AFUA_1G12460)-RELATED"/>
    <property type="match status" value="1"/>
</dbReference>
<dbReference type="Gene3D" id="3.90.25.10">
    <property type="entry name" value="UDP-galactose 4-epimerase, domain 1"/>
    <property type="match status" value="1"/>
</dbReference>
<evidence type="ECO:0000313" key="6">
    <source>
        <dbReference type="Proteomes" id="UP001320420"/>
    </source>
</evidence>
<dbReference type="AlphaFoldDB" id="A0AAN9YG92"/>
<proteinExistence type="inferred from homology"/>
<dbReference type="Gene3D" id="3.40.50.720">
    <property type="entry name" value="NAD(P)-binding Rossmann-like Domain"/>
    <property type="match status" value="1"/>
</dbReference>
<evidence type="ECO:0000256" key="3">
    <source>
        <dbReference type="ARBA" id="ARBA00023002"/>
    </source>
</evidence>
<dbReference type="InterPro" id="IPR016040">
    <property type="entry name" value="NAD(P)-bd_dom"/>
</dbReference>
<evidence type="ECO:0000256" key="2">
    <source>
        <dbReference type="ARBA" id="ARBA00022857"/>
    </source>
</evidence>
<dbReference type="GO" id="GO:0016491">
    <property type="term" value="F:oxidoreductase activity"/>
    <property type="evidence" value="ECO:0007669"/>
    <property type="project" value="UniProtKB-KW"/>
</dbReference>
<sequence>MSSIKNVAIAGASGDLGSVVFEKLVASGKFNIRVLRRTGSSAKFPAGTDVVDVDFDSLESVKSALAGQDAVVSTVGSTAVQSQKVLIDASIAAGVKRILPSDFGSNLDNPLSRKLPVYVQKIEAQQYAQEKAKTTDLSYTFIYNSAFLDWGLTHNFILNVAEGKAQLLDGGDVLFSTTTLASVADGIIGVLSHPEETKNRSVFIHNAVVSQNKLLALAKKADPSKSWEVVSTKLDDVVAEAYSRLSKGILDAQTFIPFLYRAIFDPAYGGNFTGFTDNALLGVKEFSEEELFEVVNKAVTA</sequence>
<name>A0AAN9YG92_9PEZI</name>
<evidence type="ECO:0000256" key="1">
    <source>
        <dbReference type="ARBA" id="ARBA00005725"/>
    </source>
</evidence>
<dbReference type="EMBL" id="JAKJXP020000167">
    <property type="protein sequence ID" value="KAK7740632.1"/>
    <property type="molecule type" value="Genomic_DNA"/>
</dbReference>
<evidence type="ECO:0000259" key="4">
    <source>
        <dbReference type="Pfam" id="PF13460"/>
    </source>
</evidence>
<keyword evidence="6" id="KW-1185">Reference proteome</keyword>
<keyword evidence="2" id="KW-0521">NADP</keyword>
<organism evidence="5 6">
    <name type="scientific">Diatrype stigma</name>
    <dbReference type="NCBI Taxonomy" id="117547"/>
    <lineage>
        <taxon>Eukaryota</taxon>
        <taxon>Fungi</taxon>
        <taxon>Dikarya</taxon>
        <taxon>Ascomycota</taxon>
        <taxon>Pezizomycotina</taxon>
        <taxon>Sordariomycetes</taxon>
        <taxon>Xylariomycetidae</taxon>
        <taxon>Xylariales</taxon>
        <taxon>Diatrypaceae</taxon>
        <taxon>Diatrype</taxon>
    </lineage>
</organism>
<gene>
    <name evidence="5" type="ORF">SLS62_011074</name>
</gene>
<dbReference type="InterPro" id="IPR051609">
    <property type="entry name" value="NmrA/Isoflavone_reductase-like"/>
</dbReference>